<evidence type="ECO:0000313" key="3">
    <source>
        <dbReference type="EMBL" id="KAK9711156.1"/>
    </source>
</evidence>
<gene>
    <name evidence="3" type="ORF">K7432_007990</name>
</gene>
<accession>A0ABR2VZ97</accession>
<protein>
    <submittedName>
        <fullName evidence="3">Uncharacterized protein</fullName>
    </submittedName>
</protein>
<evidence type="ECO:0000256" key="1">
    <source>
        <dbReference type="SAM" id="MobiDB-lite"/>
    </source>
</evidence>
<feature type="region of interest" description="Disordered" evidence="1">
    <location>
        <begin position="22"/>
        <end position="48"/>
    </location>
</feature>
<keyword evidence="4" id="KW-1185">Reference proteome</keyword>
<evidence type="ECO:0000256" key="2">
    <source>
        <dbReference type="SAM" id="SignalP"/>
    </source>
</evidence>
<proteinExistence type="predicted"/>
<reference evidence="3 4" key="1">
    <citation type="submission" date="2023-04" db="EMBL/GenBank/DDBJ databases">
        <title>Genome of Basidiobolus ranarum AG-B5.</title>
        <authorList>
            <person name="Stajich J.E."/>
            <person name="Carter-House D."/>
            <person name="Gryganskyi A."/>
        </authorList>
    </citation>
    <scope>NUCLEOTIDE SEQUENCE [LARGE SCALE GENOMIC DNA]</scope>
    <source>
        <strain evidence="3 4">AG-B5</strain>
    </source>
</reference>
<feature type="signal peptide" evidence="2">
    <location>
        <begin position="1"/>
        <end position="19"/>
    </location>
</feature>
<name>A0ABR2VZ97_9FUNG</name>
<feature type="compositionally biased region" description="Basic and acidic residues" evidence="1">
    <location>
        <begin position="38"/>
        <end position="48"/>
    </location>
</feature>
<comment type="caution">
    <text evidence="3">The sequence shown here is derived from an EMBL/GenBank/DDBJ whole genome shotgun (WGS) entry which is preliminary data.</text>
</comment>
<dbReference type="Proteomes" id="UP001479436">
    <property type="component" value="Unassembled WGS sequence"/>
</dbReference>
<keyword evidence="2" id="KW-0732">Signal</keyword>
<feature type="chain" id="PRO_5047089855" evidence="2">
    <location>
        <begin position="20"/>
        <end position="113"/>
    </location>
</feature>
<dbReference type="EMBL" id="JASJQH010007298">
    <property type="protein sequence ID" value="KAK9711156.1"/>
    <property type="molecule type" value="Genomic_DNA"/>
</dbReference>
<organism evidence="3 4">
    <name type="scientific">Basidiobolus ranarum</name>
    <dbReference type="NCBI Taxonomy" id="34480"/>
    <lineage>
        <taxon>Eukaryota</taxon>
        <taxon>Fungi</taxon>
        <taxon>Fungi incertae sedis</taxon>
        <taxon>Zoopagomycota</taxon>
        <taxon>Entomophthoromycotina</taxon>
        <taxon>Basidiobolomycetes</taxon>
        <taxon>Basidiobolales</taxon>
        <taxon>Basidiobolaceae</taxon>
        <taxon>Basidiobolus</taxon>
    </lineage>
</organism>
<evidence type="ECO:0000313" key="4">
    <source>
        <dbReference type="Proteomes" id="UP001479436"/>
    </source>
</evidence>
<sequence length="113" mass="12090">MRLSVLLLLVLVVISFVAASPAKKTKGKNPGKKNPGGKKPDNAPKVEKCSEGRLATMADVKEKLVGECGANLKSKKILRNKSAHNCKGKLYQCNNRCGKPGDFPNVETGVCII</sequence>